<reference evidence="1 2" key="1">
    <citation type="journal article" date="2011" name="Science">
        <title>The ecoresponsive genome of Daphnia pulex.</title>
        <authorList>
            <person name="Colbourne J.K."/>
            <person name="Pfrender M.E."/>
            <person name="Gilbert D."/>
            <person name="Thomas W.K."/>
            <person name="Tucker A."/>
            <person name="Oakley T.H."/>
            <person name="Tokishita S."/>
            <person name="Aerts A."/>
            <person name="Arnold G.J."/>
            <person name="Basu M.K."/>
            <person name="Bauer D.J."/>
            <person name="Caceres C.E."/>
            <person name="Carmel L."/>
            <person name="Casola C."/>
            <person name="Choi J.H."/>
            <person name="Detter J.C."/>
            <person name="Dong Q."/>
            <person name="Dusheyko S."/>
            <person name="Eads B.D."/>
            <person name="Frohlich T."/>
            <person name="Geiler-Samerotte K.A."/>
            <person name="Gerlach D."/>
            <person name="Hatcher P."/>
            <person name="Jogdeo S."/>
            <person name="Krijgsveld J."/>
            <person name="Kriventseva E.V."/>
            <person name="Kultz D."/>
            <person name="Laforsch C."/>
            <person name="Lindquist E."/>
            <person name="Lopez J."/>
            <person name="Manak J.R."/>
            <person name="Muller J."/>
            <person name="Pangilinan J."/>
            <person name="Patwardhan R.P."/>
            <person name="Pitluck S."/>
            <person name="Pritham E.J."/>
            <person name="Rechtsteiner A."/>
            <person name="Rho M."/>
            <person name="Rogozin I.B."/>
            <person name="Sakarya O."/>
            <person name="Salamov A."/>
            <person name="Schaack S."/>
            <person name="Shapiro H."/>
            <person name="Shiga Y."/>
            <person name="Skalitzky C."/>
            <person name="Smith Z."/>
            <person name="Souvorov A."/>
            <person name="Sung W."/>
            <person name="Tang Z."/>
            <person name="Tsuchiya D."/>
            <person name="Tu H."/>
            <person name="Vos H."/>
            <person name="Wang M."/>
            <person name="Wolf Y.I."/>
            <person name="Yamagata H."/>
            <person name="Yamada T."/>
            <person name="Ye Y."/>
            <person name="Shaw J.R."/>
            <person name="Andrews J."/>
            <person name="Crease T.J."/>
            <person name="Tang H."/>
            <person name="Lucas S.M."/>
            <person name="Robertson H.M."/>
            <person name="Bork P."/>
            <person name="Koonin E.V."/>
            <person name="Zdobnov E.M."/>
            <person name="Grigoriev I.V."/>
            <person name="Lynch M."/>
            <person name="Boore J.L."/>
        </authorList>
    </citation>
    <scope>NUCLEOTIDE SEQUENCE [LARGE SCALE GENOMIC DNA]</scope>
</reference>
<gene>
    <name evidence="1" type="ORF">DAPPUDRAFT_252641</name>
</gene>
<accession>E9H362</accession>
<dbReference type="KEGG" id="dpx:DAPPUDRAFT_252641"/>
<name>E9H362_DAPPU</name>
<dbReference type="AlphaFoldDB" id="E9H362"/>
<dbReference type="OrthoDB" id="6388921at2759"/>
<dbReference type="Proteomes" id="UP000000305">
    <property type="component" value="Unassembled WGS sequence"/>
</dbReference>
<protein>
    <submittedName>
        <fullName evidence="1">Uncharacterized protein</fullName>
    </submittedName>
</protein>
<proteinExistence type="predicted"/>
<evidence type="ECO:0000313" key="2">
    <source>
        <dbReference type="Proteomes" id="UP000000305"/>
    </source>
</evidence>
<keyword evidence="2" id="KW-1185">Reference proteome</keyword>
<evidence type="ECO:0000313" key="1">
    <source>
        <dbReference type="EMBL" id="EFX73700.1"/>
    </source>
</evidence>
<dbReference type="EMBL" id="GL732588">
    <property type="protein sequence ID" value="EFX73700.1"/>
    <property type="molecule type" value="Genomic_DNA"/>
</dbReference>
<dbReference type="PhylomeDB" id="E9H362"/>
<dbReference type="InParanoid" id="E9H362"/>
<dbReference type="HOGENOM" id="CLU_774486_0_0_1"/>
<organism evidence="1 2">
    <name type="scientific">Daphnia pulex</name>
    <name type="common">Water flea</name>
    <dbReference type="NCBI Taxonomy" id="6669"/>
    <lineage>
        <taxon>Eukaryota</taxon>
        <taxon>Metazoa</taxon>
        <taxon>Ecdysozoa</taxon>
        <taxon>Arthropoda</taxon>
        <taxon>Crustacea</taxon>
        <taxon>Branchiopoda</taxon>
        <taxon>Diplostraca</taxon>
        <taxon>Cladocera</taxon>
        <taxon>Anomopoda</taxon>
        <taxon>Daphniidae</taxon>
        <taxon>Daphnia</taxon>
    </lineage>
</organism>
<sequence length="358" mass="40089">MLPELAERSRAVEKEEEGEKVDCWTLHRVAHLLISGTPIQVDEAACRRMRDTRACRSKPMEVAGNNVFSLEGYPFVETTWLRTTVEKTTNCRLEEVTLQSECQNCTISSPLGDVPGAAAGSFHHNLVTLVWDDTWKETQPCQLRVVEQGNGVRFSEANSTSFRVRDPHKQLDFLYLPINVTVCSLPSNLSNYHAVLGMDKVAIAVEVIADDSKKGPIIKNAQAIDAFGKTIQITSHLTRAEIEYASHTQYSRDLAMEVSNHLAKEIRNLQCEHRRAAHQAAISTAQYNGWLAAAYLDLPLCTKLIAVGESAAIIRCEPRNVTFQPVFYGLRTATSFGQLHYQQRRLGINEILRVLLAR</sequence>